<evidence type="ECO:0000256" key="3">
    <source>
        <dbReference type="ARBA" id="ARBA00022801"/>
    </source>
</evidence>
<evidence type="ECO:0000256" key="1">
    <source>
        <dbReference type="ARBA" id="ARBA00022722"/>
    </source>
</evidence>
<keyword evidence="6" id="KW-1185">Reference proteome</keyword>
<dbReference type="SUPFAM" id="SSF56281">
    <property type="entry name" value="Metallo-hydrolase/oxidoreductase"/>
    <property type="match status" value="1"/>
</dbReference>
<dbReference type="STRING" id="1121362.A605_13795"/>
<keyword evidence="3" id="KW-0378">Hydrolase</keyword>
<dbReference type="PANTHER" id="PTHR46018">
    <property type="entry name" value="ZINC PHOSPHODIESTERASE ELAC PROTEIN 1"/>
    <property type="match status" value="1"/>
</dbReference>
<dbReference type="GO" id="GO:0042781">
    <property type="term" value="F:3'-tRNA processing endoribonuclease activity"/>
    <property type="evidence" value="ECO:0007669"/>
    <property type="project" value="TreeGrafter"/>
</dbReference>
<evidence type="ECO:0000256" key="2">
    <source>
        <dbReference type="ARBA" id="ARBA00022759"/>
    </source>
</evidence>
<dbReference type="PANTHER" id="PTHR46018:SF2">
    <property type="entry name" value="ZINC PHOSPHODIESTERASE ELAC PROTEIN 1"/>
    <property type="match status" value="1"/>
</dbReference>
<dbReference type="eggNOG" id="COG1234">
    <property type="taxonomic scope" value="Bacteria"/>
</dbReference>
<accession>M1P1R4</accession>
<evidence type="ECO:0000313" key="5">
    <source>
        <dbReference type="EMBL" id="AGF73755.1"/>
    </source>
</evidence>
<dbReference type="EMBL" id="CP003697">
    <property type="protein sequence ID" value="AGF73755.1"/>
    <property type="molecule type" value="Genomic_DNA"/>
</dbReference>
<dbReference type="InterPro" id="IPR044094">
    <property type="entry name" value="AtsA-like_MBL-fold"/>
</dbReference>
<feature type="domain" description="Metallo-beta-lactamase" evidence="4">
    <location>
        <begin position="15"/>
        <end position="65"/>
    </location>
</feature>
<dbReference type="Pfam" id="PF00753">
    <property type="entry name" value="Lactamase_B"/>
    <property type="match status" value="1"/>
</dbReference>
<dbReference type="PATRIC" id="fig|1121362.3.peg.2805"/>
<reference evidence="5 6" key="1">
    <citation type="journal article" date="2012" name="Stand. Genomic Sci.">
        <title>Genome sequence of the halotolerant bacterium Corynebacterium halotolerans type strain YIM 70093(T) (= DSM 44683(T)).</title>
        <authorList>
            <person name="Ruckert C."/>
            <person name="Albersmeier A."/>
            <person name="Al-Dilaimi A."/>
            <person name="Niehaus K."/>
            <person name="Szczepanowski R."/>
            <person name="Kalinowski J."/>
        </authorList>
    </citation>
    <scope>NUCLEOTIDE SEQUENCE [LARGE SCALE GENOMIC DNA]</scope>
    <source>
        <strain evidence="5">YIM 70093</strain>
    </source>
</reference>
<organism evidence="5 6">
    <name type="scientific">Corynebacterium halotolerans YIM 70093 = DSM 44683</name>
    <dbReference type="NCBI Taxonomy" id="1121362"/>
    <lineage>
        <taxon>Bacteria</taxon>
        <taxon>Bacillati</taxon>
        <taxon>Actinomycetota</taxon>
        <taxon>Actinomycetes</taxon>
        <taxon>Mycobacteriales</taxon>
        <taxon>Corynebacteriaceae</taxon>
        <taxon>Corynebacterium</taxon>
    </lineage>
</organism>
<dbReference type="CDD" id="cd07719">
    <property type="entry name" value="arylsulfatase_AtsA-like_MBL-fold"/>
    <property type="match status" value="1"/>
</dbReference>
<gene>
    <name evidence="5" type="ORF">A605_13795</name>
</gene>
<dbReference type="InterPro" id="IPR001279">
    <property type="entry name" value="Metallo-B-lactamas"/>
</dbReference>
<dbReference type="Proteomes" id="UP000011723">
    <property type="component" value="Chromosome"/>
</dbReference>
<dbReference type="Gene3D" id="3.60.15.10">
    <property type="entry name" value="Ribonuclease Z/Hydroxyacylglutathione hydrolase-like"/>
    <property type="match status" value="1"/>
</dbReference>
<evidence type="ECO:0000259" key="4">
    <source>
        <dbReference type="Pfam" id="PF00753"/>
    </source>
</evidence>
<dbReference type="KEGG" id="chn:A605_13795"/>
<sequence>MNADQATAPRCGIATAVVVGDRWYLIDAGHGTFTQIKRAGLDISDLAGIFITHLHSDHIIDLNSVTIFGMFDLAGQLPEIPIYGPGDRQVLPQISPRAQVPVEPIFPGNPTPGIAGLFTALMQAHATDLNDRIIDALRPSPLDVWQPRNIVIPPEVGFHANDNPFPDVAPWVIHEDDRVRVSATLVVHPPIAPAFAFRFDTEAGSVTISGDTRPSDNLVTLAENTDLLLHEAIDFDWVHAAYPGRNEMERASVDHHRKSHTSPTEAGEIATRANARRLALHHVVPGNTPRAVLETAGTTFDGGVLVPDDLDDIALSVLGVH</sequence>
<keyword evidence="1" id="KW-0540">Nuclease</keyword>
<proteinExistence type="predicted"/>
<keyword evidence="2" id="KW-0255">Endonuclease</keyword>
<name>M1P1R4_9CORY</name>
<dbReference type="InterPro" id="IPR036866">
    <property type="entry name" value="RibonucZ/Hydroxyglut_hydro"/>
</dbReference>
<protein>
    <submittedName>
        <fullName evidence="5">Metallo-beta-lactamase</fullName>
    </submittedName>
</protein>
<dbReference type="HOGENOM" id="CLU_031317_0_2_11"/>
<dbReference type="AlphaFoldDB" id="M1P1R4"/>
<evidence type="ECO:0000313" key="6">
    <source>
        <dbReference type="Proteomes" id="UP000011723"/>
    </source>
</evidence>